<dbReference type="EMBL" id="KQ417216">
    <property type="protein sequence ID" value="KOF93176.1"/>
    <property type="molecule type" value="Genomic_DNA"/>
</dbReference>
<dbReference type="AlphaFoldDB" id="A0A0L8HVF1"/>
<gene>
    <name evidence="1" type="ORF">OCBIM_22004948mg</name>
</gene>
<accession>A0A0L8HVF1</accession>
<proteinExistence type="predicted"/>
<reference evidence="1" key="1">
    <citation type="submission" date="2015-07" db="EMBL/GenBank/DDBJ databases">
        <title>MeaNS - Measles Nucleotide Surveillance Program.</title>
        <authorList>
            <person name="Tran T."/>
            <person name="Druce J."/>
        </authorList>
    </citation>
    <scope>NUCLEOTIDE SEQUENCE</scope>
    <source>
        <strain evidence="1">UCB-OBI-ISO-001</strain>
        <tissue evidence="1">Gonad</tissue>
    </source>
</reference>
<organism evidence="1">
    <name type="scientific">Octopus bimaculoides</name>
    <name type="common">California two-spotted octopus</name>
    <dbReference type="NCBI Taxonomy" id="37653"/>
    <lineage>
        <taxon>Eukaryota</taxon>
        <taxon>Metazoa</taxon>
        <taxon>Spiralia</taxon>
        <taxon>Lophotrochozoa</taxon>
        <taxon>Mollusca</taxon>
        <taxon>Cephalopoda</taxon>
        <taxon>Coleoidea</taxon>
        <taxon>Octopodiformes</taxon>
        <taxon>Octopoda</taxon>
        <taxon>Incirrata</taxon>
        <taxon>Octopodidae</taxon>
        <taxon>Octopus</taxon>
    </lineage>
</organism>
<name>A0A0L8HVF1_OCTBM</name>
<sequence length="76" mass="8609">MSCLKFLKIHISAIAGGWVYGAKKLKLGGGNDFKYRVTSNFLLLLANNNLIHVQTENKIYPFENSVYNKILFFVSP</sequence>
<evidence type="ECO:0000313" key="1">
    <source>
        <dbReference type="EMBL" id="KOF93176.1"/>
    </source>
</evidence>
<protein>
    <submittedName>
        <fullName evidence="1">Uncharacterized protein</fullName>
    </submittedName>
</protein>